<feature type="transmembrane region" description="Helical" evidence="1">
    <location>
        <begin position="59"/>
        <end position="80"/>
    </location>
</feature>
<accession>A0A544VT42</accession>
<proteinExistence type="predicted"/>
<gene>
    <name evidence="2" type="ORF">D8S82_28740</name>
</gene>
<dbReference type="Proteomes" id="UP000315759">
    <property type="component" value="Unassembled WGS sequence"/>
</dbReference>
<dbReference type="RefSeq" id="WP_142555358.1">
    <property type="nucleotide sequence ID" value="NZ_VIFX01000051.1"/>
</dbReference>
<sequence>MGLTWMLVVIVGCVALAVCIAAVVLRPMRAERRRLRPLANSRRLTLLPEYTRAVRARTIAAVVTIVLLAVMFAGSVIVAARPTGLPTAATQYGGGDPEDVMLCIGAPPTDPAVNATLGYFANQVDTFGTQRIGMTSSNRRVIPLTRDYQYAKQTLSDYARPADQRGDVAAFSAAVSYVDYSVNLDDLLTLCLTGFPDFDQTTAQRRSLIYVGPDTSRPGGPALFTPDRLRDLAVTGGVQLNAVVTGQDSGGLASLAGDTGGRALPAGPSVVASLDDIRDHPPAARFSEEADGATAPETPDVPVLIALAAAVALAGWPMVQRR</sequence>
<keyword evidence="1" id="KW-0472">Membrane</keyword>
<protein>
    <recommendedName>
        <fullName evidence="4">VWA domain-containing protein</fullName>
    </recommendedName>
</protein>
<keyword evidence="1" id="KW-0812">Transmembrane</keyword>
<comment type="caution">
    <text evidence="2">The sequence shown here is derived from an EMBL/GenBank/DDBJ whole genome shotgun (WGS) entry which is preliminary data.</text>
</comment>
<name>A0A544VT42_9MYCO</name>
<dbReference type="EMBL" id="VIFX01000051">
    <property type="protein sequence ID" value="TQR83138.1"/>
    <property type="molecule type" value="Genomic_DNA"/>
</dbReference>
<keyword evidence="3" id="KW-1185">Reference proteome</keyword>
<reference evidence="2 3" key="1">
    <citation type="submission" date="2018-10" db="EMBL/GenBank/DDBJ databases">
        <title>Draft genome of Mycobacterium hodleri strain B.</title>
        <authorList>
            <person name="Amande T.J."/>
            <person name="Mcgenity T.J."/>
        </authorList>
    </citation>
    <scope>NUCLEOTIDE SEQUENCE [LARGE SCALE GENOMIC DNA]</scope>
    <source>
        <strain evidence="2 3">B</strain>
    </source>
</reference>
<keyword evidence="1" id="KW-1133">Transmembrane helix</keyword>
<dbReference type="AlphaFoldDB" id="A0A544VT42"/>
<evidence type="ECO:0008006" key="4">
    <source>
        <dbReference type="Google" id="ProtNLM"/>
    </source>
</evidence>
<feature type="transmembrane region" description="Helical" evidence="1">
    <location>
        <begin position="6"/>
        <end position="25"/>
    </location>
</feature>
<evidence type="ECO:0000313" key="2">
    <source>
        <dbReference type="EMBL" id="TQR83138.1"/>
    </source>
</evidence>
<evidence type="ECO:0000256" key="1">
    <source>
        <dbReference type="SAM" id="Phobius"/>
    </source>
</evidence>
<organism evidence="2 3">
    <name type="scientific">Mycolicibacterium hodleri</name>
    <dbReference type="NCBI Taxonomy" id="49897"/>
    <lineage>
        <taxon>Bacteria</taxon>
        <taxon>Bacillati</taxon>
        <taxon>Actinomycetota</taxon>
        <taxon>Actinomycetes</taxon>
        <taxon>Mycobacteriales</taxon>
        <taxon>Mycobacteriaceae</taxon>
        <taxon>Mycolicibacterium</taxon>
    </lineage>
</organism>
<evidence type="ECO:0000313" key="3">
    <source>
        <dbReference type="Proteomes" id="UP000315759"/>
    </source>
</evidence>